<keyword evidence="3" id="KW-0804">Transcription</keyword>
<evidence type="ECO:0000259" key="5">
    <source>
        <dbReference type="PROSITE" id="PS01124"/>
    </source>
</evidence>
<evidence type="ECO:0000256" key="4">
    <source>
        <dbReference type="SAM" id="MobiDB-lite"/>
    </source>
</evidence>
<dbReference type="SMART" id="SM00342">
    <property type="entry name" value="HTH_ARAC"/>
    <property type="match status" value="1"/>
</dbReference>
<reference evidence="7" key="1">
    <citation type="journal article" date="2019" name="Int. J. Syst. Evol. Microbiol.">
        <title>The Global Catalogue of Microorganisms (GCM) 10K type strain sequencing project: providing services to taxonomists for standard genome sequencing and annotation.</title>
        <authorList>
            <consortium name="The Broad Institute Genomics Platform"/>
            <consortium name="The Broad Institute Genome Sequencing Center for Infectious Disease"/>
            <person name="Wu L."/>
            <person name="Ma J."/>
        </authorList>
    </citation>
    <scope>NUCLEOTIDE SEQUENCE [LARGE SCALE GENOMIC DNA]</scope>
    <source>
        <strain evidence="7">JCM 17543</strain>
    </source>
</reference>
<dbReference type="Pfam" id="PF12833">
    <property type="entry name" value="HTH_18"/>
    <property type="match status" value="1"/>
</dbReference>
<name>A0ABP7LL49_9SPHN</name>
<feature type="domain" description="HTH araC/xylS-type" evidence="5">
    <location>
        <begin position="230"/>
        <end position="328"/>
    </location>
</feature>
<gene>
    <name evidence="6" type="ORF">GCM10022276_20440</name>
</gene>
<evidence type="ECO:0000256" key="2">
    <source>
        <dbReference type="ARBA" id="ARBA00023125"/>
    </source>
</evidence>
<dbReference type="Pfam" id="PF12625">
    <property type="entry name" value="Arabinose_bd"/>
    <property type="match status" value="1"/>
</dbReference>
<accession>A0ABP7LL49</accession>
<feature type="region of interest" description="Disordered" evidence="4">
    <location>
        <begin position="336"/>
        <end position="365"/>
    </location>
</feature>
<evidence type="ECO:0000256" key="1">
    <source>
        <dbReference type="ARBA" id="ARBA00023015"/>
    </source>
</evidence>
<dbReference type="InterPro" id="IPR009057">
    <property type="entry name" value="Homeodomain-like_sf"/>
</dbReference>
<dbReference type="SUPFAM" id="SSF46689">
    <property type="entry name" value="Homeodomain-like"/>
    <property type="match status" value="1"/>
</dbReference>
<comment type="caution">
    <text evidence="6">The sequence shown here is derived from an EMBL/GenBank/DDBJ whole genome shotgun (WGS) entry which is preliminary data.</text>
</comment>
<dbReference type="Gene3D" id="1.10.10.60">
    <property type="entry name" value="Homeodomain-like"/>
    <property type="match status" value="1"/>
</dbReference>
<sequence length="365" mass="40336">MLLQARAVTLTNYDEVARFVGLDPSAMIRGAGLRPGDLRNPENWLPAAKVIALLDQSAEKSGRDDFGILLGKCRTFTSLGPVSLLLKHEATIGQIILAAEQYSYLLNDLLHLSVQDDGRSAIVEWNLVPGLRSRPASTLTAAIAYKAISEALEFSWDPDCMHFRDGTPENLATFKRFFRCRLEFESAFDGMSCSSVNLRTPNPFADPKLAAYARELLDLLPGNLKGQATAKTNSAILLMLDEGDVSLDRAAECLGLTARSLQRRLKAEGTSFNQLCRSARRELAMRYLANSTLSVTAVAELLGYSQLATFGSWFLEEFGLTPTQYRRNAQILARSRSSPIRTPKDGKGRQRAPPRSPEVRLVREI</sequence>
<evidence type="ECO:0000313" key="6">
    <source>
        <dbReference type="EMBL" id="GAA3901601.1"/>
    </source>
</evidence>
<dbReference type="RefSeq" id="WP_344699585.1">
    <property type="nucleotide sequence ID" value="NZ_BAABBM010000001.1"/>
</dbReference>
<protein>
    <submittedName>
        <fullName evidence="6">AraC family transcriptional regulator</fullName>
    </submittedName>
</protein>
<keyword evidence="7" id="KW-1185">Reference proteome</keyword>
<dbReference type="EMBL" id="BAABBM010000001">
    <property type="protein sequence ID" value="GAA3901601.1"/>
    <property type="molecule type" value="Genomic_DNA"/>
</dbReference>
<keyword evidence="1" id="KW-0805">Transcription regulation</keyword>
<evidence type="ECO:0000256" key="3">
    <source>
        <dbReference type="ARBA" id="ARBA00023163"/>
    </source>
</evidence>
<dbReference type="InterPro" id="IPR018060">
    <property type="entry name" value="HTH_AraC"/>
</dbReference>
<proteinExistence type="predicted"/>
<evidence type="ECO:0000313" key="7">
    <source>
        <dbReference type="Proteomes" id="UP001500827"/>
    </source>
</evidence>
<keyword evidence="2" id="KW-0238">DNA-binding</keyword>
<dbReference type="InterPro" id="IPR032687">
    <property type="entry name" value="AraC-type_N"/>
</dbReference>
<dbReference type="PANTHER" id="PTHR47894:SF4">
    <property type="entry name" value="HTH-TYPE TRANSCRIPTIONAL REGULATOR GADX"/>
    <property type="match status" value="1"/>
</dbReference>
<dbReference type="PANTHER" id="PTHR47894">
    <property type="entry name" value="HTH-TYPE TRANSCRIPTIONAL REGULATOR GADX"/>
    <property type="match status" value="1"/>
</dbReference>
<dbReference type="PROSITE" id="PS01124">
    <property type="entry name" value="HTH_ARAC_FAMILY_2"/>
    <property type="match status" value="1"/>
</dbReference>
<dbReference type="Proteomes" id="UP001500827">
    <property type="component" value="Unassembled WGS sequence"/>
</dbReference>
<organism evidence="6 7">
    <name type="scientific">Sphingomonas limnosediminicola</name>
    <dbReference type="NCBI Taxonomy" id="940133"/>
    <lineage>
        <taxon>Bacteria</taxon>
        <taxon>Pseudomonadati</taxon>
        <taxon>Pseudomonadota</taxon>
        <taxon>Alphaproteobacteria</taxon>
        <taxon>Sphingomonadales</taxon>
        <taxon>Sphingomonadaceae</taxon>
        <taxon>Sphingomonas</taxon>
    </lineage>
</organism>